<dbReference type="GeneID" id="19878402"/>
<dbReference type="OrthoDB" id="2404674at2759"/>
<dbReference type="HOGENOM" id="CLU_379555_0_0_1"/>
<dbReference type="OMA" id="RVVQHMH"/>
<dbReference type="RefSeq" id="XP_008073536.1">
    <property type="nucleotide sequence ID" value="XM_008075345.1"/>
</dbReference>
<evidence type="ECO:0000256" key="1">
    <source>
        <dbReference type="SAM" id="Coils"/>
    </source>
</evidence>
<keyword evidence="4" id="KW-1185">Reference proteome</keyword>
<accession>L2GX66</accession>
<name>L2GX66_VAVCU</name>
<evidence type="ECO:0000313" key="3">
    <source>
        <dbReference type="EMBL" id="ELA47932.1"/>
    </source>
</evidence>
<sequence>MTAAHLTSNLALALEVHALRCTKERLEMKMSILQTIRRMDVHVGRRCDEMVRVMGVKECLVMKMKEMRRRMSESVMKMVELVEKERMCREEGVLNGMDEWVADGCGTGNDNGQGTGNDNGYGTGNDNGYGTGNENGHGAGNENGHGTGNENGHGTGNDNGHCIRSTEVGQVYGHVHEVKYIGPKYRTEIEPVDKKYGVFKVARPTHKNYGGDEKQNIRKNDYAYENVITELNSTLPMNTKNTAEQHGTDRLTSTRSSPHLRNYKRLNEYASFPFLRRDECKLLIMKKEIERSIEMIRTVIYKEMDVFVGMMAGMGVVSTDRRDARKEHMVCAKNGDVVLNSIDERDFLVNFNNRNRLNDDFVNYGLVDDAGARALREEEKRVVQHMHDYIGDVKEQKAEECRFTARHRLLQLRERVVSNILKYFEEAAQQEVTRSVNAHGWVERYGSKKRNGKEKLVMKMKEEIKMSGDDRCSTHKCAVQCVKLKIKDAMLFMQRRTLMNYCSCLMRVDEKYEEERMEVVRRYEQGKVEMMRRYEKEKTKMERKYEKEKLVKIEMEKNYEQEKIKNTEIIKKYEEEKLKEIDMQRAVHEQKVEMMHEQHEVENNDAQKKSALVNEKLKTCSALKSMALSVLNNKCVAYTCIDIERNLYRIQSNIFYAEFILLNAIHQSLKMVVRSGTIENDERLVGVINESLRAIERFNSPQFVKVSVELEICKRYVKDLIKIKKVLRMFSIYSEWDC</sequence>
<dbReference type="AlphaFoldDB" id="L2GX66"/>
<keyword evidence="1" id="KW-0175">Coiled coil</keyword>
<proteinExistence type="predicted"/>
<evidence type="ECO:0000313" key="4">
    <source>
        <dbReference type="Proteomes" id="UP000011081"/>
    </source>
</evidence>
<dbReference type="InParanoid" id="L2GX66"/>
<feature type="region of interest" description="Disordered" evidence="2">
    <location>
        <begin position="108"/>
        <end position="162"/>
    </location>
</feature>
<reference evidence="4" key="1">
    <citation type="submission" date="2011-03" db="EMBL/GenBank/DDBJ databases">
        <title>The genome sequence of Vavraia culicis strain floridensis.</title>
        <authorList>
            <consortium name="The Broad Institute Genome Sequencing Platform"/>
            <person name="Cuomo C."/>
            <person name="Becnel J."/>
            <person name="Sanscrainte N."/>
            <person name="Young S.K."/>
            <person name="Zeng Q."/>
            <person name="Gargeya S."/>
            <person name="Fitzgerald M."/>
            <person name="Haas B."/>
            <person name="Abouelleil A."/>
            <person name="Alvarado L."/>
            <person name="Arachchi H.M."/>
            <person name="Berlin A."/>
            <person name="Chapman S.B."/>
            <person name="Gearin G."/>
            <person name="Goldberg J."/>
            <person name="Griggs A."/>
            <person name="Gujja S."/>
            <person name="Hansen M."/>
            <person name="Heiman D."/>
            <person name="Howarth C."/>
            <person name="Larimer J."/>
            <person name="Lui A."/>
            <person name="MacDonald P.J.P."/>
            <person name="McCowen C."/>
            <person name="Montmayeur A."/>
            <person name="Murphy C."/>
            <person name="Neiman D."/>
            <person name="Pearson M."/>
            <person name="Priest M."/>
            <person name="Roberts A."/>
            <person name="Saif S."/>
            <person name="Shea T."/>
            <person name="Sisk P."/>
            <person name="Stolte C."/>
            <person name="Sykes S."/>
            <person name="Wortman J."/>
            <person name="Nusbaum C."/>
            <person name="Birren B."/>
        </authorList>
    </citation>
    <scope>NUCLEOTIDE SEQUENCE [LARGE SCALE GENOMIC DNA]</scope>
    <source>
        <strain evidence="4">floridensis</strain>
    </source>
</reference>
<protein>
    <submittedName>
        <fullName evidence="3">Uncharacterized protein</fullName>
    </submittedName>
</protein>
<gene>
    <name evidence="3" type="ORF">VCUG_00515</name>
</gene>
<dbReference type="STRING" id="948595.L2GX66"/>
<evidence type="ECO:0000256" key="2">
    <source>
        <dbReference type="SAM" id="MobiDB-lite"/>
    </source>
</evidence>
<feature type="compositionally biased region" description="Gly residues" evidence="2">
    <location>
        <begin position="108"/>
        <end position="157"/>
    </location>
</feature>
<feature type="coiled-coil region" evidence="1">
    <location>
        <begin position="531"/>
        <end position="576"/>
    </location>
</feature>
<organism evidence="3 4">
    <name type="scientific">Vavraia culicis (isolate floridensis)</name>
    <name type="common">Microsporidian parasite</name>
    <dbReference type="NCBI Taxonomy" id="948595"/>
    <lineage>
        <taxon>Eukaryota</taxon>
        <taxon>Fungi</taxon>
        <taxon>Fungi incertae sedis</taxon>
        <taxon>Microsporidia</taxon>
        <taxon>Pleistophoridae</taxon>
        <taxon>Vavraia</taxon>
    </lineage>
</organism>
<dbReference type="VEuPathDB" id="MicrosporidiaDB:VCUG_00515"/>
<dbReference type="EMBL" id="GL877409">
    <property type="protein sequence ID" value="ELA47932.1"/>
    <property type="molecule type" value="Genomic_DNA"/>
</dbReference>
<dbReference type="Proteomes" id="UP000011081">
    <property type="component" value="Unassembled WGS sequence"/>
</dbReference>